<evidence type="ECO:0000256" key="2">
    <source>
        <dbReference type="SAM" id="MobiDB-lite"/>
    </source>
</evidence>
<evidence type="ECO:0000313" key="3">
    <source>
        <dbReference type="EMBL" id="KAL3665164.1"/>
    </source>
</evidence>
<reference evidence="3 4" key="1">
    <citation type="submission" date="2024-09" db="EMBL/GenBank/DDBJ databases">
        <title>Genome sequencing and assembly of Phytophthora oleae, isolate VK10A, causative agent of rot of olive drupes.</title>
        <authorList>
            <person name="Conti Taguali S."/>
            <person name="Riolo M."/>
            <person name="La Spada F."/>
            <person name="Cacciola S.O."/>
            <person name="Dionisio G."/>
        </authorList>
    </citation>
    <scope>NUCLEOTIDE SEQUENCE [LARGE SCALE GENOMIC DNA]</scope>
    <source>
        <strain evidence="3 4">VK10A</strain>
    </source>
</reference>
<name>A0ABD3FJK8_9STRA</name>
<gene>
    <name evidence="3" type="ORF">V7S43_009793</name>
</gene>
<protein>
    <recommendedName>
        <fullName evidence="5">BZIP domain-containing protein</fullName>
    </recommendedName>
</protein>
<keyword evidence="1" id="KW-0175">Coiled coil</keyword>
<feature type="region of interest" description="Disordered" evidence="2">
    <location>
        <begin position="43"/>
        <end position="78"/>
    </location>
</feature>
<dbReference type="EMBL" id="JBIMZQ010000021">
    <property type="protein sequence ID" value="KAL3665164.1"/>
    <property type="molecule type" value="Genomic_DNA"/>
</dbReference>
<accession>A0ABD3FJK8</accession>
<proteinExistence type="predicted"/>
<feature type="coiled-coil region" evidence="1">
    <location>
        <begin position="83"/>
        <end position="140"/>
    </location>
</feature>
<dbReference type="AlphaFoldDB" id="A0ABD3FJK8"/>
<feature type="compositionally biased region" description="Polar residues" evidence="2">
    <location>
        <begin position="56"/>
        <end position="65"/>
    </location>
</feature>
<comment type="caution">
    <text evidence="3">The sequence shown here is derived from an EMBL/GenBank/DDBJ whole genome shotgun (WGS) entry which is preliminary data.</text>
</comment>
<evidence type="ECO:0000256" key="1">
    <source>
        <dbReference type="SAM" id="Coils"/>
    </source>
</evidence>
<dbReference type="Proteomes" id="UP001632037">
    <property type="component" value="Unassembled WGS sequence"/>
</dbReference>
<sequence>MPANTLIPPNLHTLSTNVIADVVQRSQAPVRADRINYVTPQSATTQFFSDDHRTPNPLSDRTTTAAGRRPSPPLLPAGKLPYADEMKENIAAYHRERRRRNQERYRAKQRQSMAAVEILNHEMEAEIRQLQRKRDILSASTGSLATRHTVWSVAVEYFHVFRHGLPATGSVRTIGLDFLKATMSAELDAGTVQGLEALARNWTVFTHFFTDVQIQLGRLEQIAENSLVATTTTIITITSSSLSNIFPHLTNYGVDLGKANDWSRIAAKLLNQRLVMRGSVHFSWDSADSRVLRLITQADMVTPLLRVLGNLEDVSRVFNCARINPDGNIVVPDVWTNDMVGTNAE</sequence>
<keyword evidence="4" id="KW-1185">Reference proteome</keyword>
<evidence type="ECO:0008006" key="5">
    <source>
        <dbReference type="Google" id="ProtNLM"/>
    </source>
</evidence>
<evidence type="ECO:0000313" key="4">
    <source>
        <dbReference type="Proteomes" id="UP001632037"/>
    </source>
</evidence>
<organism evidence="3 4">
    <name type="scientific">Phytophthora oleae</name>
    <dbReference type="NCBI Taxonomy" id="2107226"/>
    <lineage>
        <taxon>Eukaryota</taxon>
        <taxon>Sar</taxon>
        <taxon>Stramenopiles</taxon>
        <taxon>Oomycota</taxon>
        <taxon>Peronosporomycetes</taxon>
        <taxon>Peronosporales</taxon>
        <taxon>Peronosporaceae</taxon>
        <taxon>Phytophthora</taxon>
    </lineage>
</organism>